<dbReference type="PANTHER" id="PTHR44086">
    <property type="entry name" value="THIOSULFATE SULFURTRANSFERASE RDL2, MITOCHONDRIAL-RELATED"/>
    <property type="match status" value="1"/>
</dbReference>
<keyword evidence="1" id="KW-0808">Transferase</keyword>
<dbReference type="RefSeq" id="XP_019499174.1">
    <property type="nucleotide sequence ID" value="XM_019643629.1"/>
</dbReference>
<gene>
    <name evidence="4" type="primary">TSTD3</name>
</gene>
<accession>A0A8B7RDP4</accession>
<evidence type="ECO:0000256" key="1">
    <source>
        <dbReference type="RuleBase" id="RU000507"/>
    </source>
</evidence>
<dbReference type="Pfam" id="PF00581">
    <property type="entry name" value="Rhodanese"/>
    <property type="match status" value="1"/>
</dbReference>
<evidence type="ECO:0000313" key="4">
    <source>
        <dbReference type="RefSeq" id="XP_019499174.1"/>
    </source>
</evidence>
<evidence type="ECO:0000259" key="2">
    <source>
        <dbReference type="PROSITE" id="PS50206"/>
    </source>
</evidence>
<dbReference type="SMART" id="SM00450">
    <property type="entry name" value="RHOD"/>
    <property type="match status" value="1"/>
</dbReference>
<proteinExistence type="predicted"/>
<dbReference type="PANTHER" id="PTHR44086:SF10">
    <property type="entry name" value="THIOSULFATE SULFURTRANSFERASE_RHODANESE-LIKE DOMAIN-CONTAINING PROTEIN 3"/>
    <property type="match status" value="1"/>
</dbReference>
<dbReference type="PROSITE" id="PS00683">
    <property type="entry name" value="RHODANESE_2"/>
    <property type="match status" value="1"/>
</dbReference>
<dbReference type="GeneID" id="109383311"/>
<dbReference type="InterPro" id="IPR036873">
    <property type="entry name" value="Rhodanese-like_dom_sf"/>
</dbReference>
<feature type="domain" description="Rhodanese" evidence="2">
    <location>
        <begin position="54"/>
        <end position="156"/>
    </location>
</feature>
<dbReference type="SUPFAM" id="SSF52821">
    <property type="entry name" value="Rhodanese/Cell cycle control phosphatase"/>
    <property type="match status" value="1"/>
</dbReference>
<dbReference type="CDD" id="cd01519">
    <property type="entry name" value="RHOD_HSP67B2"/>
    <property type="match status" value="1"/>
</dbReference>
<organism evidence="3 4">
    <name type="scientific">Hipposideros armiger</name>
    <name type="common">Great Himalayan leaf-nosed bat</name>
    <dbReference type="NCBI Taxonomy" id="186990"/>
    <lineage>
        <taxon>Eukaryota</taxon>
        <taxon>Metazoa</taxon>
        <taxon>Chordata</taxon>
        <taxon>Craniata</taxon>
        <taxon>Vertebrata</taxon>
        <taxon>Euteleostomi</taxon>
        <taxon>Mammalia</taxon>
        <taxon>Eutheria</taxon>
        <taxon>Laurasiatheria</taxon>
        <taxon>Chiroptera</taxon>
        <taxon>Yinpterochiroptera</taxon>
        <taxon>Rhinolophoidea</taxon>
        <taxon>Hipposideridae</taxon>
        <taxon>Hipposideros</taxon>
    </lineage>
</organism>
<evidence type="ECO:0000313" key="3">
    <source>
        <dbReference type="Proteomes" id="UP000694851"/>
    </source>
</evidence>
<dbReference type="GO" id="GO:0004792">
    <property type="term" value="F:thiosulfate-cyanide sulfurtransferase activity"/>
    <property type="evidence" value="ECO:0007669"/>
    <property type="project" value="InterPro"/>
</dbReference>
<dbReference type="Proteomes" id="UP000694851">
    <property type="component" value="Unplaced"/>
</dbReference>
<dbReference type="PROSITE" id="PS50206">
    <property type="entry name" value="RHODANESE_3"/>
    <property type="match status" value="1"/>
</dbReference>
<dbReference type="CTD" id="100130890"/>
<dbReference type="OrthoDB" id="566238at2759"/>
<dbReference type="InterPro" id="IPR001763">
    <property type="entry name" value="Rhodanese-like_dom"/>
</dbReference>
<sequence>MPLPRLLLGSARRWILGSADAALWGLKSIKGNCNNFCTTVFKDVTYKELKSLLNSKKIMLIDVREPWEILEHGKIPGSVNIPLDEVGEALQMNSKDFREKYNEVKPSQSDNLVFSCLAGVRSKKALDTAISLGFNSAQQYAGGWKEWSTYEYSEKKQEN</sequence>
<protein>
    <recommendedName>
        <fullName evidence="1">Sulfurtransferase</fullName>
    </recommendedName>
</protein>
<dbReference type="AlphaFoldDB" id="A0A8B7RDP4"/>
<name>A0A8B7RDP4_HIPAR</name>
<dbReference type="KEGG" id="hai:109383311"/>
<dbReference type="Gene3D" id="3.40.250.10">
    <property type="entry name" value="Rhodanese-like domain"/>
    <property type="match status" value="1"/>
</dbReference>
<keyword evidence="3" id="KW-1185">Reference proteome</keyword>
<dbReference type="InterPro" id="IPR001307">
    <property type="entry name" value="Thiosulphate_STrfase_CS"/>
</dbReference>
<reference evidence="4" key="1">
    <citation type="submission" date="2025-08" db="UniProtKB">
        <authorList>
            <consortium name="RefSeq"/>
        </authorList>
    </citation>
    <scope>IDENTIFICATION</scope>
    <source>
        <tissue evidence="4">Muscle</tissue>
    </source>
</reference>